<dbReference type="InterPro" id="IPR011990">
    <property type="entry name" value="TPR-like_helical_dom_sf"/>
</dbReference>
<evidence type="ECO:0000256" key="2">
    <source>
        <dbReference type="ARBA" id="ARBA00022803"/>
    </source>
</evidence>
<evidence type="ECO:0000313" key="5">
    <source>
        <dbReference type="EMBL" id="ESQ86560.1"/>
    </source>
</evidence>
<organism evidence="5 6">
    <name type="scientific">Asticcacaulis benevestitus DSM 16100 = ATCC BAA-896</name>
    <dbReference type="NCBI Taxonomy" id="1121022"/>
    <lineage>
        <taxon>Bacteria</taxon>
        <taxon>Pseudomonadati</taxon>
        <taxon>Pseudomonadota</taxon>
        <taxon>Alphaproteobacteria</taxon>
        <taxon>Caulobacterales</taxon>
        <taxon>Caulobacteraceae</taxon>
        <taxon>Asticcacaulis</taxon>
    </lineage>
</organism>
<dbReference type="PANTHER" id="PTHR12558:SF13">
    <property type="entry name" value="CELL DIVISION CYCLE PROTEIN 27 HOMOLOG"/>
    <property type="match status" value="1"/>
</dbReference>
<feature type="repeat" description="TPR" evidence="3">
    <location>
        <begin position="159"/>
        <end position="192"/>
    </location>
</feature>
<protein>
    <submittedName>
        <fullName evidence="5">Uncharacterized protein</fullName>
    </submittedName>
</protein>
<dbReference type="InterPro" id="IPR013105">
    <property type="entry name" value="TPR_2"/>
</dbReference>
<dbReference type="SUPFAM" id="SSF48452">
    <property type="entry name" value="TPR-like"/>
    <property type="match status" value="1"/>
</dbReference>
<evidence type="ECO:0000256" key="4">
    <source>
        <dbReference type="SAM" id="SignalP"/>
    </source>
</evidence>
<keyword evidence="4" id="KW-0732">Signal</keyword>
<proteinExistence type="predicted"/>
<dbReference type="Pfam" id="PF07721">
    <property type="entry name" value="TPR_4"/>
    <property type="match status" value="1"/>
</dbReference>
<name>V4PM91_9CAUL</name>
<evidence type="ECO:0000256" key="1">
    <source>
        <dbReference type="ARBA" id="ARBA00022737"/>
    </source>
</evidence>
<dbReference type="Proteomes" id="UP000017837">
    <property type="component" value="Unassembled WGS sequence"/>
</dbReference>
<dbReference type="GO" id="GO:0042802">
    <property type="term" value="F:identical protein binding"/>
    <property type="evidence" value="ECO:0007669"/>
    <property type="project" value="InterPro"/>
</dbReference>
<reference evidence="5 6" key="1">
    <citation type="journal article" date="2014" name="Nature">
        <title>Sequential evolution of bacterial morphology by co-option of a developmental regulator.</title>
        <authorList>
            <person name="Jiang C."/>
            <person name="Brown P.J."/>
            <person name="Ducret A."/>
            <person name="Brun Y.V."/>
        </authorList>
    </citation>
    <scope>NUCLEOTIDE SEQUENCE [LARGE SCALE GENOMIC DNA]</scope>
    <source>
        <strain evidence="5 6">DSM 16100</strain>
    </source>
</reference>
<dbReference type="InterPro" id="IPR019734">
    <property type="entry name" value="TPR_rpt"/>
</dbReference>
<evidence type="ECO:0000256" key="3">
    <source>
        <dbReference type="PROSITE-ProRule" id="PRU00339"/>
    </source>
</evidence>
<dbReference type="EMBL" id="AWGB01000053">
    <property type="protein sequence ID" value="ESQ86560.1"/>
    <property type="molecule type" value="Genomic_DNA"/>
</dbReference>
<gene>
    <name evidence="5" type="ORF">ABENE_18280</name>
</gene>
<dbReference type="Pfam" id="PF07719">
    <property type="entry name" value="TPR_2"/>
    <property type="match status" value="1"/>
</dbReference>
<keyword evidence="2 3" id="KW-0802">TPR repeat</keyword>
<dbReference type="PATRIC" id="fig|1121022.4.peg.3738"/>
<feature type="chain" id="PRO_5004723926" evidence="4">
    <location>
        <begin position="29"/>
        <end position="294"/>
    </location>
</feature>
<keyword evidence="1" id="KW-0677">Repeat</keyword>
<dbReference type="eggNOG" id="COG5010">
    <property type="taxonomic scope" value="Bacteria"/>
</dbReference>
<sequence length="294" mass="31515">MSSIMSLIRYATLSFAAALLLSAAPASAGLFGKDKSKEATTTGPTTNLKAASQTDTWKPASKADIESVLRADALTQSTFFTTQFEHDPTNVQIGLYLSNALRALGRYAEAADTAHRVLLFAPDNHDLLIAAGRAHIADNNAFFAIDPLEHAIELKPKDWQAYSLLGVAYDQTKRPEEAQTTWAKALALAPNNPMVLTNMAMSKVTRGDFAGAEPLLRTAVTQPGATLQVRQNLALVLGLQGKMPEAEQLLRRDMPPEQADAALAWLQQAITVHTAPVANPAPARSWDSVKASGS</sequence>
<evidence type="ECO:0000313" key="6">
    <source>
        <dbReference type="Proteomes" id="UP000017837"/>
    </source>
</evidence>
<comment type="caution">
    <text evidence="5">The sequence shown here is derived from an EMBL/GenBank/DDBJ whole genome shotgun (WGS) entry which is preliminary data.</text>
</comment>
<feature type="signal peptide" evidence="4">
    <location>
        <begin position="1"/>
        <end position="28"/>
    </location>
</feature>
<dbReference type="AlphaFoldDB" id="V4PM91"/>
<dbReference type="PANTHER" id="PTHR12558">
    <property type="entry name" value="CELL DIVISION CYCLE 16,23,27"/>
    <property type="match status" value="1"/>
</dbReference>
<dbReference type="InterPro" id="IPR011717">
    <property type="entry name" value="TPR-4"/>
</dbReference>
<dbReference type="SMART" id="SM00028">
    <property type="entry name" value="TPR"/>
    <property type="match status" value="3"/>
</dbReference>
<dbReference type="Pfam" id="PF13432">
    <property type="entry name" value="TPR_16"/>
    <property type="match status" value="1"/>
</dbReference>
<dbReference type="PROSITE" id="PS50005">
    <property type="entry name" value="TPR"/>
    <property type="match status" value="1"/>
</dbReference>
<dbReference type="STRING" id="1121022.GCA_000376105_02789"/>
<accession>V4PM91</accession>
<dbReference type="Gene3D" id="1.25.40.10">
    <property type="entry name" value="Tetratricopeptide repeat domain"/>
    <property type="match status" value="1"/>
</dbReference>
<keyword evidence="6" id="KW-1185">Reference proteome</keyword>